<feature type="region of interest" description="Disordered" evidence="1">
    <location>
        <begin position="1"/>
        <end position="66"/>
    </location>
</feature>
<evidence type="ECO:0000256" key="1">
    <source>
        <dbReference type="SAM" id="MobiDB-lite"/>
    </source>
</evidence>
<dbReference type="AlphaFoldDB" id="A0AAU8JPF9"/>
<dbReference type="RefSeq" id="WP_354637870.1">
    <property type="nucleotide sequence ID" value="NZ_CP159872.1"/>
</dbReference>
<organism evidence="2">
    <name type="scientific">Kitasatospora camelliae</name>
    <dbReference type="NCBI Taxonomy" id="3156397"/>
    <lineage>
        <taxon>Bacteria</taxon>
        <taxon>Bacillati</taxon>
        <taxon>Actinomycetota</taxon>
        <taxon>Actinomycetes</taxon>
        <taxon>Kitasatosporales</taxon>
        <taxon>Streptomycetaceae</taxon>
        <taxon>Kitasatospora</taxon>
    </lineage>
</organism>
<feature type="compositionally biased region" description="Basic and acidic residues" evidence="1">
    <location>
        <begin position="30"/>
        <end position="40"/>
    </location>
</feature>
<accession>A0AAU8JPF9</accession>
<gene>
    <name evidence="2" type="ORF">ABWK59_03840</name>
</gene>
<dbReference type="KEGG" id="kcm:ABWK59_03840"/>
<name>A0AAU8JPF9_9ACTN</name>
<reference evidence="2" key="1">
    <citation type="submission" date="2024-06" db="EMBL/GenBank/DDBJ databases">
        <title>The genome sequences of Kitasatospora sp. strain HUAS MG31.</title>
        <authorList>
            <person name="Mo P."/>
        </authorList>
    </citation>
    <scope>NUCLEOTIDE SEQUENCE</scope>
    <source>
        <strain evidence="2">HUAS MG31</strain>
    </source>
</reference>
<proteinExistence type="predicted"/>
<sequence length="66" mass="7053">MSGGKQQQPPHPLADMEEAGLGDDLFSSRSPREHPVRSVEEDSYAGSDDLYGPGSALAPNPADREE</sequence>
<dbReference type="EMBL" id="CP159872">
    <property type="protein sequence ID" value="XCM78127.1"/>
    <property type="molecule type" value="Genomic_DNA"/>
</dbReference>
<evidence type="ECO:0000313" key="2">
    <source>
        <dbReference type="EMBL" id="XCM78127.1"/>
    </source>
</evidence>
<protein>
    <submittedName>
        <fullName evidence="2">Uncharacterized protein</fullName>
    </submittedName>
</protein>